<dbReference type="EMBL" id="CAUYUJ010012878">
    <property type="protein sequence ID" value="CAK0834722.1"/>
    <property type="molecule type" value="Genomic_DNA"/>
</dbReference>
<feature type="region of interest" description="Disordered" evidence="1">
    <location>
        <begin position="78"/>
        <end position="143"/>
    </location>
</feature>
<feature type="compositionally biased region" description="Low complexity" evidence="1">
    <location>
        <begin position="83"/>
        <end position="97"/>
    </location>
</feature>
<feature type="non-terminal residue" evidence="2">
    <location>
        <position position="188"/>
    </location>
</feature>
<name>A0ABN9SRX7_9DINO</name>
<feature type="compositionally biased region" description="Low complexity" evidence="1">
    <location>
        <begin position="110"/>
        <end position="120"/>
    </location>
</feature>
<protein>
    <submittedName>
        <fullName evidence="2">Uncharacterized protein</fullName>
    </submittedName>
</protein>
<gene>
    <name evidence="2" type="ORF">PCOR1329_LOCUS32080</name>
</gene>
<proteinExistence type="predicted"/>
<evidence type="ECO:0000313" key="3">
    <source>
        <dbReference type="Proteomes" id="UP001189429"/>
    </source>
</evidence>
<organism evidence="2 3">
    <name type="scientific">Prorocentrum cordatum</name>
    <dbReference type="NCBI Taxonomy" id="2364126"/>
    <lineage>
        <taxon>Eukaryota</taxon>
        <taxon>Sar</taxon>
        <taxon>Alveolata</taxon>
        <taxon>Dinophyceae</taxon>
        <taxon>Prorocentrales</taxon>
        <taxon>Prorocentraceae</taxon>
        <taxon>Prorocentrum</taxon>
    </lineage>
</organism>
<dbReference type="Proteomes" id="UP001189429">
    <property type="component" value="Unassembled WGS sequence"/>
</dbReference>
<evidence type="ECO:0000313" key="2">
    <source>
        <dbReference type="EMBL" id="CAK0834722.1"/>
    </source>
</evidence>
<keyword evidence="3" id="KW-1185">Reference proteome</keyword>
<sequence>LPGAVAPGLPPRAAVREEPGPLPGRRPRARVAARALATAEPGAAAAGGDAGGVERHAALMPEGEPLLAGARVGMAGRGDRRGAAAARRGLGAQPAGPGRRRGPGPGGGPRQPCGRLPGLGHESLLGRAGPLPDHRHPRGCRRRGRAVRAAARGLSRARPSTGPGNDFSCSFGYFRFLFDYSLAQLCSR</sequence>
<feature type="compositionally biased region" description="Low complexity" evidence="1">
    <location>
        <begin position="32"/>
        <end position="47"/>
    </location>
</feature>
<feature type="non-terminal residue" evidence="2">
    <location>
        <position position="1"/>
    </location>
</feature>
<accession>A0ABN9SRX7</accession>
<reference evidence="2" key="1">
    <citation type="submission" date="2023-10" db="EMBL/GenBank/DDBJ databases">
        <authorList>
            <person name="Chen Y."/>
            <person name="Shah S."/>
            <person name="Dougan E. K."/>
            <person name="Thang M."/>
            <person name="Chan C."/>
        </authorList>
    </citation>
    <scope>NUCLEOTIDE SEQUENCE [LARGE SCALE GENOMIC DNA]</scope>
</reference>
<evidence type="ECO:0000256" key="1">
    <source>
        <dbReference type="SAM" id="MobiDB-lite"/>
    </source>
</evidence>
<feature type="region of interest" description="Disordered" evidence="1">
    <location>
        <begin position="1"/>
        <end position="50"/>
    </location>
</feature>
<comment type="caution">
    <text evidence="2">The sequence shown here is derived from an EMBL/GenBank/DDBJ whole genome shotgun (WGS) entry which is preliminary data.</text>
</comment>